<comment type="similarity">
    <text evidence="3">Belongs to the sarcoglycan beta/delta/gamma/zeta family.</text>
</comment>
<dbReference type="GO" id="GO:0016012">
    <property type="term" value="C:sarcoglycan complex"/>
    <property type="evidence" value="ECO:0007669"/>
    <property type="project" value="InterPro"/>
</dbReference>
<keyword evidence="4" id="KW-1003">Cell membrane</keyword>
<evidence type="ECO:0000256" key="4">
    <source>
        <dbReference type="ARBA" id="ARBA00022475"/>
    </source>
</evidence>
<evidence type="ECO:0000256" key="6">
    <source>
        <dbReference type="ARBA" id="ARBA00022692"/>
    </source>
</evidence>
<evidence type="ECO:0000256" key="2">
    <source>
        <dbReference type="ARBA" id="ARBA00004274"/>
    </source>
</evidence>
<dbReference type="GeneID" id="108740145"/>
<dbReference type="InterPro" id="IPR039972">
    <property type="entry name" value="Sarcoglycan_gamma/delta/zeta"/>
</dbReference>
<evidence type="ECO:0000313" key="13">
    <source>
        <dbReference type="Proteomes" id="UP000192223"/>
    </source>
</evidence>
<evidence type="ECO:0000256" key="1">
    <source>
        <dbReference type="ARBA" id="ARBA00004245"/>
    </source>
</evidence>
<sequence length="156" mass="17020">MGQLKIVAGGVKLEGKAFILDRLIASNIKSRNGQPIVIESSRNLTLSTRDETGALSNRIFLGNDRLDCLAKSFKVLDEKGYTLFSANPNEVLIGTEILKVTGEGGTIFSGSVQTPLLRAESGHDLSSIFSVKQRLQEKKSLTAYLKSTSLNIVTYW</sequence>
<keyword evidence="7" id="KW-0735">Signal-anchor</keyword>
<evidence type="ECO:0000256" key="10">
    <source>
        <dbReference type="ARBA" id="ARBA00023157"/>
    </source>
</evidence>
<evidence type="ECO:0000256" key="7">
    <source>
        <dbReference type="ARBA" id="ARBA00022968"/>
    </source>
</evidence>
<evidence type="ECO:0000256" key="3">
    <source>
        <dbReference type="ARBA" id="ARBA00007574"/>
    </source>
</evidence>
<dbReference type="GO" id="GO:0042383">
    <property type="term" value="C:sarcolemma"/>
    <property type="evidence" value="ECO:0007669"/>
    <property type="project" value="UniProtKB-SubCell"/>
</dbReference>
<keyword evidence="8" id="KW-1133">Transmembrane helix</keyword>
<feature type="non-terminal residue" evidence="14">
    <location>
        <position position="156"/>
    </location>
</feature>
<dbReference type="AlphaFoldDB" id="A0A1W4XAL1"/>
<dbReference type="GO" id="GO:0005856">
    <property type="term" value="C:cytoskeleton"/>
    <property type="evidence" value="ECO:0007669"/>
    <property type="project" value="UniProtKB-SubCell"/>
</dbReference>
<evidence type="ECO:0000256" key="8">
    <source>
        <dbReference type="ARBA" id="ARBA00022989"/>
    </source>
</evidence>
<gene>
    <name evidence="14" type="primary">LOC108740145</name>
</gene>
<reference evidence="14" key="1">
    <citation type="submission" date="2025-08" db="UniProtKB">
        <authorList>
            <consortium name="RefSeq"/>
        </authorList>
    </citation>
    <scope>IDENTIFICATION</scope>
    <source>
        <tissue evidence="14">Entire body</tissue>
    </source>
</reference>
<dbReference type="GO" id="GO:0060047">
    <property type="term" value="P:heart contraction"/>
    <property type="evidence" value="ECO:0007669"/>
    <property type="project" value="TreeGrafter"/>
</dbReference>
<keyword evidence="13" id="KW-1185">Reference proteome</keyword>
<evidence type="ECO:0000256" key="12">
    <source>
        <dbReference type="ARBA" id="ARBA00023212"/>
    </source>
</evidence>
<dbReference type="InParanoid" id="A0A1W4XAL1"/>
<keyword evidence="10" id="KW-1015">Disulfide bond</keyword>
<dbReference type="InterPro" id="IPR006875">
    <property type="entry name" value="Sarcoglycan"/>
</dbReference>
<keyword evidence="6" id="KW-0812">Transmembrane</keyword>
<dbReference type="OrthoDB" id="8881719at2759"/>
<name>A0A1W4XAL1_AGRPL</name>
<evidence type="ECO:0000256" key="5">
    <source>
        <dbReference type="ARBA" id="ARBA00022490"/>
    </source>
</evidence>
<keyword evidence="5" id="KW-0963">Cytoplasm</keyword>
<dbReference type="Pfam" id="PF04790">
    <property type="entry name" value="Sarcoglycan_1"/>
    <property type="match status" value="1"/>
</dbReference>
<dbReference type="PANTHER" id="PTHR12939:SF10">
    <property type="entry name" value="EG:4F1.1 PROTEIN"/>
    <property type="match status" value="1"/>
</dbReference>
<dbReference type="PANTHER" id="PTHR12939">
    <property type="entry name" value="SARCOGLYCAN"/>
    <property type="match status" value="1"/>
</dbReference>
<evidence type="ECO:0000313" key="14">
    <source>
        <dbReference type="RefSeq" id="XP_018329857.1"/>
    </source>
</evidence>
<accession>A0A1W4XAL1</accession>
<dbReference type="STRING" id="224129.A0A1W4XAL1"/>
<dbReference type="Proteomes" id="UP000192223">
    <property type="component" value="Unplaced"/>
</dbReference>
<comment type="subcellular location">
    <subcellularLocation>
        <location evidence="2">Cell membrane</location>
        <location evidence="2">Sarcolemma</location>
        <topology evidence="2">Single-pass type II membrane protein</topology>
    </subcellularLocation>
    <subcellularLocation>
        <location evidence="1">Cytoplasm</location>
        <location evidence="1">Cytoskeleton</location>
    </subcellularLocation>
</comment>
<keyword evidence="12" id="KW-0206">Cytoskeleton</keyword>
<keyword evidence="9" id="KW-0472">Membrane</keyword>
<evidence type="ECO:0000256" key="11">
    <source>
        <dbReference type="ARBA" id="ARBA00023180"/>
    </source>
</evidence>
<organism evidence="13 14">
    <name type="scientific">Agrilus planipennis</name>
    <name type="common">Emerald ash borer</name>
    <name type="synonym">Agrilus marcopoli</name>
    <dbReference type="NCBI Taxonomy" id="224129"/>
    <lineage>
        <taxon>Eukaryota</taxon>
        <taxon>Metazoa</taxon>
        <taxon>Ecdysozoa</taxon>
        <taxon>Arthropoda</taxon>
        <taxon>Hexapoda</taxon>
        <taxon>Insecta</taxon>
        <taxon>Pterygota</taxon>
        <taxon>Neoptera</taxon>
        <taxon>Endopterygota</taxon>
        <taxon>Coleoptera</taxon>
        <taxon>Polyphaga</taxon>
        <taxon>Elateriformia</taxon>
        <taxon>Buprestoidea</taxon>
        <taxon>Buprestidae</taxon>
        <taxon>Agrilinae</taxon>
        <taxon>Agrilus</taxon>
    </lineage>
</organism>
<dbReference type="RefSeq" id="XP_018329857.1">
    <property type="nucleotide sequence ID" value="XM_018474355.1"/>
</dbReference>
<evidence type="ECO:0000256" key="9">
    <source>
        <dbReference type="ARBA" id="ARBA00023136"/>
    </source>
</evidence>
<protein>
    <submittedName>
        <fullName evidence="14">Zeta-sarcoglycan-like</fullName>
    </submittedName>
</protein>
<proteinExistence type="inferred from homology"/>
<keyword evidence="11" id="KW-0325">Glycoprotein</keyword>
<dbReference type="KEGG" id="apln:108740145"/>